<organism evidence="1 2">
    <name type="scientific">Streptosporangium longisporum</name>
    <dbReference type="NCBI Taxonomy" id="46187"/>
    <lineage>
        <taxon>Bacteria</taxon>
        <taxon>Bacillati</taxon>
        <taxon>Actinomycetota</taxon>
        <taxon>Actinomycetes</taxon>
        <taxon>Streptosporangiales</taxon>
        <taxon>Streptosporangiaceae</taxon>
        <taxon>Streptosporangium</taxon>
    </lineage>
</organism>
<gene>
    <name evidence="1" type="ORF">GCM10017559_80810</name>
</gene>
<sequence length="103" mass="10403">MVIAWITEIGGGSALRVCTGGSAGVGGRSVQWAVVSRMGNRRGGAGCGAKGDGVTAEVTERCTGIGAVQVREGLAGSVRATSNRFVARSRPVGVDGEQQTRGR</sequence>
<protein>
    <submittedName>
        <fullName evidence="1">Uncharacterized protein</fullName>
    </submittedName>
</protein>
<keyword evidence="2" id="KW-1185">Reference proteome</keyword>
<proteinExistence type="predicted"/>
<evidence type="ECO:0000313" key="2">
    <source>
        <dbReference type="Proteomes" id="UP001499930"/>
    </source>
</evidence>
<name>A0ABP6LI21_9ACTN</name>
<comment type="caution">
    <text evidence="1">The sequence shown here is derived from an EMBL/GenBank/DDBJ whole genome shotgun (WGS) entry which is preliminary data.</text>
</comment>
<dbReference type="EMBL" id="BAAAWD010000031">
    <property type="protein sequence ID" value="GAA3040269.1"/>
    <property type="molecule type" value="Genomic_DNA"/>
</dbReference>
<reference evidence="2" key="1">
    <citation type="journal article" date="2019" name="Int. J. Syst. Evol. Microbiol.">
        <title>The Global Catalogue of Microorganisms (GCM) 10K type strain sequencing project: providing services to taxonomists for standard genome sequencing and annotation.</title>
        <authorList>
            <consortium name="The Broad Institute Genomics Platform"/>
            <consortium name="The Broad Institute Genome Sequencing Center for Infectious Disease"/>
            <person name="Wu L."/>
            <person name="Ma J."/>
        </authorList>
    </citation>
    <scope>NUCLEOTIDE SEQUENCE [LARGE SCALE GENOMIC DNA]</scope>
    <source>
        <strain evidence="2">JCM 3106</strain>
    </source>
</reference>
<accession>A0ABP6LI21</accession>
<dbReference type="Proteomes" id="UP001499930">
    <property type="component" value="Unassembled WGS sequence"/>
</dbReference>
<evidence type="ECO:0000313" key="1">
    <source>
        <dbReference type="EMBL" id="GAA3040269.1"/>
    </source>
</evidence>